<proteinExistence type="predicted"/>
<sequence length="121" mass="13068">MSHEPITWGPLRLEDFVRYAGASGDFNPLHYDRDHAQGAGMPDVIAQGMFSMGLLASSLETWFGTGRVSELSVRFRAPAFVGDSLVARVEEAGDGRVSVTLKRDDTEIVSGRAVIGAKRDG</sequence>
<dbReference type="Gene3D" id="3.10.129.10">
    <property type="entry name" value="Hotdog Thioesterase"/>
    <property type="match status" value="1"/>
</dbReference>
<dbReference type="OrthoDB" id="9796589at2"/>
<evidence type="ECO:0000313" key="3">
    <source>
        <dbReference type="EMBL" id="QEW24998.1"/>
    </source>
</evidence>
<accession>A0A0T5P4S8</accession>
<dbReference type="PANTHER" id="PTHR43841">
    <property type="entry name" value="3-HYDROXYACYL-THIOESTER DEHYDRATASE HTDX-RELATED"/>
    <property type="match status" value="1"/>
</dbReference>
<dbReference type="EMBL" id="CP031598">
    <property type="protein sequence ID" value="QEW24998.1"/>
    <property type="molecule type" value="Genomic_DNA"/>
</dbReference>
<name>A0A0T5P4S8_9RHOB</name>
<dbReference type="Proteomes" id="UP000051401">
    <property type="component" value="Unassembled WGS sequence"/>
</dbReference>
<evidence type="ECO:0000259" key="1">
    <source>
        <dbReference type="Pfam" id="PF01575"/>
    </source>
</evidence>
<gene>
    <name evidence="3" type="ORF">RIdsm_00782</name>
    <name evidence="2" type="ORF">XM52_20330</name>
</gene>
<dbReference type="PANTHER" id="PTHR43841:SF3">
    <property type="entry name" value="(3R)-HYDROXYACYL-ACP DEHYDRATASE SUBUNIT HADB"/>
    <property type="match status" value="1"/>
</dbReference>
<dbReference type="InterPro" id="IPR002539">
    <property type="entry name" value="MaoC-like_dom"/>
</dbReference>
<dbReference type="KEGG" id="rid:RIdsm_00782"/>
<dbReference type="AlphaFoldDB" id="A0A0T5P4S8"/>
<dbReference type="SUPFAM" id="SSF54637">
    <property type="entry name" value="Thioesterase/thiol ester dehydrase-isomerase"/>
    <property type="match status" value="1"/>
</dbReference>
<dbReference type="InterPro" id="IPR029069">
    <property type="entry name" value="HotDog_dom_sf"/>
</dbReference>
<evidence type="ECO:0000313" key="4">
    <source>
        <dbReference type="Proteomes" id="UP000051401"/>
    </source>
</evidence>
<dbReference type="PATRIC" id="fig|540747.5.peg.1825"/>
<evidence type="ECO:0000313" key="5">
    <source>
        <dbReference type="Proteomes" id="UP000325785"/>
    </source>
</evidence>
<organism evidence="2 4">
    <name type="scientific">Roseovarius indicus</name>
    <dbReference type="NCBI Taxonomy" id="540747"/>
    <lineage>
        <taxon>Bacteria</taxon>
        <taxon>Pseudomonadati</taxon>
        <taxon>Pseudomonadota</taxon>
        <taxon>Alphaproteobacteria</taxon>
        <taxon>Rhodobacterales</taxon>
        <taxon>Roseobacteraceae</taxon>
        <taxon>Roseovarius</taxon>
    </lineage>
</organism>
<dbReference type="Pfam" id="PF01575">
    <property type="entry name" value="MaoC_dehydratas"/>
    <property type="match status" value="1"/>
</dbReference>
<dbReference type="STRING" id="540747.SAMN04488031_109116"/>
<protein>
    <submittedName>
        <fullName evidence="3">(3R)-hydroxyacyl-ACP dehydratase subunit HadB</fullName>
    </submittedName>
</protein>
<feature type="domain" description="MaoC-like" evidence="1">
    <location>
        <begin position="9"/>
        <end position="98"/>
    </location>
</feature>
<keyword evidence="4" id="KW-1185">Reference proteome</keyword>
<dbReference type="RefSeq" id="WP_057818960.1">
    <property type="nucleotide sequence ID" value="NZ_CP031598.1"/>
</dbReference>
<reference evidence="3 5" key="2">
    <citation type="submission" date="2018-08" db="EMBL/GenBank/DDBJ databases">
        <title>Genetic Globetrotter - A new plasmid hitch-hiking vast phylogenetic and geographic distances.</title>
        <authorList>
            <person name="Vollmers J."/>
            <person name="Petersen J."/>
        </authorList>
    </citation>
    <scope>NUCLEOTIDE SEQUENCE [LARGE SCALE GENOMIC DNA]</scope>
    <source>
        <strain evidence="3 5">DSM 26383</strain>
    </source>
</reference>
<dbReference type="EMBL" id="LAXI01000016">
    <property type="protein sequence ID" value="KRS16157.1"/>
    <property type="molecule type" value="Genomic_DNA"/>
</dbReference>
<evidence type="ECO:0000313" key="2">
    <source>
        <dbReference type="EMBL" id="KRS16157.1"/>
    </source>
</evidence>
<reference evidence="2 4" key="1">
    <citation type="submission" date="2015-04" db="EMBL/GenBank/DDBJ databases">
        <title>The draft genome sequence of Roseovarius indicus B108T.</title>
        <authorList>
            <person name="Li G."/>
            <person name="Lai Q."/>
            <person name="Shao Z."/>
            <person name="Yan P."/>
        </authorList>
    </citation>
    <scope>NUCLEOTIDE SEQUENCE [LARGE SCALE GENOMIC DNA]</scope>
    <source>
        <strain evidence="2 4">B108</strain>
    </source>
</reference>
<dbReference type="Proteomes" id="UP000325785">
    <property type="component" value="Chromosome"/>
</dbReference>